<dbReference type="SUPFAM" id="SSF69765">
    <property type="entry name" value="IpsF-like"/>
    <property type="match status" value="1"/>
</dbReference>
<dbReference type="HAMAP" id="MF_01520">
    <property type="entry name" value="IspDF"/>
    <property type="match status" value="1"/>
</dbReference>
<comment type="similarity">
    <text evidence="6">Belongs to the IspF family.</text>
</comment>
<reference evidence="16" key="2">
    <citation type="submission" date="2020-09" db="EMBL/GenBank/DDBJ databases">
        <authorList>
            <person name="Sun Q."/>
            <person name="Zhou Y."/>
        </authorList>
    </citation>
    <scope>NUCLEOTIDE SEQUENCE</scope>
    <source>
        <strain evidence="16">CGMCC 1.12919</strain>
    </source>
</reference>
<evidence type="ECO:0000256" key="13">
    <source>
        <dbReference type="ARBA" id="ARBA00023268"/>
    </source>
</evidence>
<keyword evidence="13 14" id="KW-0511">Multifunctional enzyme</keyword>
<protein>
    <recommendedName>
        <fullName evidence="14">Bifunctional enzyme IspD/IspF</fullName>
    </recommendedName>
    <domain>
        <recommendedName>
            <fullName evidence="14">2-C-methyl-D-erythritol 4-phosphate cytidylyltransferase</fullName>
            <ecNumber evidence="14">2.7.7.60</ecNumber>
        </recommendedName>
        <alternativeName>
            <fullName evidence="14">4-diphosphocytidyl-2C-methyl-D-erythritol synthase</fullName>
        </alternativeName>
        <alternativeName>
            <fullName evidence="14">MEP cytidylyltransferase</fullName>
            <shortName evidence="14">MCT</shortName>
        </alternativeName>
    </domain>
    <domain>
        <recommendedName>
            <fullName evidence="14">2-C-methyl-D-erythritol 2,4-cyclodiphosphate synthase</fullName>
            <shortName evidence="14">MECDP-synthase</shortName>
            <shortName evidence="14">MECPP-synthase</shortName>
            <shortName evidence="14">MECPS</shortName>
            <ecNumber evidence="14">4.6.1.12</ecNumber>
        </recommendedName>
    </domain>
</protein>
<feature type="site" description="Positions MEP for the nucleophilic attack" evidence="14">
    <location>
        <position position="218"/>
    </location>
</feature>
<comment type="catalytic activity">
    <reaction evidence="1 14">
        <text>4-CDP-2-C-methyl-D-erythritol 2-phosphate = 2-C-methyl-D-erythritol 2,4-cyclic diphosphate + CMP</text>
        <dbReference type="Rhea" id="RHEA:23864"/>
        <dbReference type="ChEBI" id="CHEBI:57919"/>
        <dbReference type="ChEBI" id="CHEBI:58483"/>
        <dbReference type="ChEBI" id="CHEBI:60377"/>
        <dbReference type="EC" id="4.6.1.12"/>
    </reaction>
</comment>
<comment type="similarity">
    <text evidence="14">In the C-terminal section; belongs to the IspF family.</text>
</comment>
<feature type="binding site" evidence="14">
    <location>
        <position position="378"/>
    </location>
    <ligand>
        <name>4-CDP-2-C-methyl-D-erythritol 2-phosphate</name>
        <dbReference type="ChEBI" id="CHEBI:57919"/>
    </ligand>
</feature>
<feature type="site" description="Transition state stabilizer" evidence="14">
    <location>
        <position position="270"/>
    </location>
</feature>
<dbReference type="InterPro" id="IPR020555">
    <property type="entry name" value="MECDP_synthase_CS"/>
</dbReference>
<feature type="binding site" evidence="14">
    <location>
        <position position="375"/>
    </location>
    <ligand>
        <name>4-CDP-2-C-methyl-D-erythritol 2-phosphate</name>
        <dbReference type="ChEBI" id="CHEBI:57919"/>
    </ligand>
</feature>
<dbReference type="HAMAP" id="MF_00108">
    <property type="entry name" value="IspD"/>
    <property type="match status" value="1"/>
</dbReference>
<dbReference type="InterPro" id="IPR029044">
    <property type="entry name" value="Nucleotide-diphossugar_trans"/>
</dbReference>
<comment type="similarity">
    <text evidence="7">Belongs to the IspD/TarI cytidylyltransferase family. IspD subfamily.</text>
</comment>
<evidence type="ECO:0000256" key="11">
    <source>
        <dbReference type="ARBA" id="ARBA00023229"/>
    </source>
</evidence>
<dbReference type="SUPFAM" id="SSF53448">
    <property type="entry name" value="Nucleotide-diphospho-sugar transferases"/>
    <property type="match status" value="1"/>
</dbReference>
<dbReference type="GO" id="GO:0046872">
    <property type="term" value="F:metal ion binding"/>
    <property type="evidence" value="ECO:0007669"/>
    <property type="project" value="UniProtKB-KW"/>
</dbReference>
<keyword evidence="12 14" id="KW-0456">Lyase</keyword>
<dbReference type="NCBIfam" id="TIGR00453">
    <property type="entry name" value="ispD"/>
    <property type="match status" value="1"/>
</dbReference>
<dbReference type="Gene3D" id="3.30.1330.50">
    <property type="entry name" value="2-C-methyl-D-erythritol 2,4-cyclodiphosphate synthase"/>
    <property type="match status" value="1"/>
</dbReference>
<organism evidence="16 17">
    <name type="scientific">Chelatococcus reniformis</name>
    <dbReference type="NCBI Taxonomy" id="1494448"/>
    <lineage>
        <taxon>Bacteria</taxon>
        <taxon>Pseudomonadati</taxon>
        <taxon>Pseudomonadota</taxon>
        <taxon>Alphaproteobacteria</taxon>
        <taxon>Hyphomicrobiales</taxon>
        <taxon>Chelatococcaceae</taxon>
        <taxon>Chelatococcus</taxon>
    </lineage>
</organism>
<dbReference type="Proteomes" id="UP000637002">
    <property type="component" value="Unassembled WGS sequence"/>
</dbReference>
<feature type="binding site" evidence="14">
    <location>
        <begin position="270"/>
        <end position="271"/>
    </location>
    <ligand>
        <name>4-CDP-2-C-methyl-D-erythritol 2-phosphate</name>
        <dbReference type="ChEBI" id="CHEBI:57919"/>
    </ligand>
</feature>
<dbReference type="Pfam" id="PF02542">
    <property type="entry name" value="YgbB"/>
    <property type="match status" value="1"/>
</dbReference>
<keyword evidence="11 14" id="KW-0414">Isoprene biosynthesis</keyword>
<dbReference type="GO" id="GO:0008685">
    <property type="term" value="F:2-C-methyl-D-erythritol 2,4-cyclodiphosphate synthase activity"/>
    <property type="evidence" value="ECO:0007669"/>
    <property type="project" value="UniProtKB-UniRule"/>
</dbReference>
<dbReference type="GO" id="GO:0019288">
    <property type="term" value="P:isopentenyl diphosphate biosynthetic process, methylerythritol 4-phosphate pathway"/>
    <property type="evidence" value="ECO:0007669"/>
    <property type="project" value="UniProtKB-UniRule"/>
</dbReference>
<dbReference type="FunFam" id="3.90.550.10:FF:000003">
    <property type="entry name" value="2-C-methyl-D-erythritol 4-phosphate cytidylyltransferase"/>
    <property type="match status" value="1"/>
</dbReference>
<dbReference type="HAMAP" id="MF_00107">
    <property type="entry name" value="IspF"/>
    <property type="match status" value="1"/>
</dbReference>
<feature type="binding site" evidence="14">
    <location>
        <begin position="368"/>
        <end position="371"/>
    </location>
    <ligand>
        <name>4-CDP-2-C-methyl-D-erythritol 2-phosphate</name>
        <dbReference type="ChEBI" id="CHEBI:57919"/>
    </ligand>
</feature>
<sequence length="402" mass="42070">MTVVAAILVAAGRGNRAGPGRPKQYRDLHGRPVLWHGLSALLAAPRVAHVVVVIHPDDRSAYDDAIALLDVAHAAKLEPPVDGGETRQASVRAGLEALAALPAPDIDVVLIHDAARPFASVELIDRAIDAAVTHGAALPTVAVADTIKRVDGDGRVLETYDRAQLHAAQTPQAFRFGAIAEAHRRAAGVAGTFTDDAAIAEWAGIPVFTFAGDLRNVKLTTPADFAHDGRPAPGLIGRTGFGYDVHAFGDGDHLIVGGVRIAHDRGVLAHSDGDVVLHALTDALLGTIADGDIGTHFPPSDPQWRGASSDRFLAYAAERIRARGGIIDHLDVTVVCERPRIGPHRDAMRERIAAIAGVRPGAVSIKATTSEGLGFTGRREGIAAQAAASVRLPATTDLDEEG</sequence>
<dbReference type="InterPro" id="IPR026596">
    <property type="entry name" value="IspD/F"/>
</dbReference>
<comment type="caution">
    <text evidence="14">Lacks conserved residue(s) required for the propagation of feature annotation.</text>
</comment>
<keyword evidence="9 14" id="KW-0548">Nucleotidyltransferase</keyword>
<dbReference type="EMBL" id="BMGG01000002">
    <property type="protein sequence ID" value="GGC55749.1"/>
    <property type="molecule type" value="Genomic_DNA"/>
</dbReference>
<feature type="site" description="Transition state stabilizer" evidence="14">
    <location>
        <position position="23"/>
    </location>
</feature>
<dbReference type="PROSITE" id="PS01350">
    <property type="entry name" value="ISPF"/>
    <property type="match status" value="1"/>
</dbReference>
<evidence type="ECO:0000256" key="5">
    <source>
        <dbReference type="ARBA" id="ARBA00004787"/>
    </source>
</evidence>
<dbReference type="RefSeq" id="WP_188608353.1">
    <property type="nucleotide sequence ID" value="NZ_BMGG01000002.1"/>
</dbReference>
<dbReference type="InterPro" id="IPR001228">
    <property type="entry name" value="IspD"/>
</dbReference>
<feature type="binding site" evidence="14">
    <location>
        <position position="278"/>
    </location>
    <ligand>
        <name>a divalent metal cation</name>
        <dbReference type="ChEBI" id="CHEBI:60240"/>
    </ligand>
</feature>
<comment type="pathway">
    <text evidence="5 14">Isoprenoid biosynthesis; isopentenyl diphosphate biosynthesis via DXP pathway; isopentenyl diphosphate from 1-deoxy-D-xylulose 5-phosphate: step 2/6.</text>
</comment>
<dbReference type="InterPro" id="IPR036571">
    <property type="entry name" value="MECDP_synthase_sf"/>
</dbReference>
<comment type="function">
    <text evidence="14">Bifunctional enzyme that catalyzes the formation of 4-diphosphocytidyl-2-C-methyl-D-erythritol from CTP and 2-C-methyl-D-erythritol 4-phosphate (MEP) (IspD), and catalyzes the conversion of 4-diphosphocytidyl-2-C-methyl-D-erythritol 2-phosphate (CDP-ME2P) to 2-C-methyl-D-erythritol 2,4-cyclodiphosphate (ME-CPP) with a corresponding release of cytidine 5-monophosphate (CMP) (IspF).</text>
</comment>
<keyword evidence="17" id="KW-1185">Reference proteome</keyword>
<feature type="binding site" evidence="14">
    <location>
        <begin position="244"/>
        <end position="246"/>
    </location>
    <ligand>
        <name>4-CDP-2-C-methyl-D-erythritol 2-phosphate</name>
        <dbReference type="ChEBI" id="CHEBI:57919"/>
    </ligand>
</feature>
<evidence type="ECO:0000256" key="9">
    <source>
        <dbReference type="ARBA" id="ARBA00022695"/>
    </source>
</evidence>
<comment type="cofactor">
    <cofactor evidence="3 14">
        <name>a divalent metal cation</name>
        <dbReference type="ChEBI" id="CHEBI:60240"/>
    </cofactor>
</comment>
<dbReference type="PROSITE" id="PS01295">
    <property type="entry name" value="ISPD"/>
    <property type="match status" value="1"/>
</dbReference>
<reference evidence="16" key="1">
    <citation type="journal article" date="2014" name="Int. J. Syst. Evol. Microbiol.">
        <title>Complete genome sequence of Corynebacterium casei LMG S-19264T (=DSM 44701T), isolated from a smear-ripened cheese.</title>
        <authorList>
            <consortium name="US DOE Joint Genome Institute (JGI-PGF)"/>
            <person name="Walter F."/>
            <person name="Albersmeier A."/>
            <person name="Kalinowski J."/>
            <person name="Ruckert C."/>
        </authorList>
    </citation>
    <scope>NUCLEOTIDE SEQUENCE</scope>
    <source>
        <strain evidence="16">CGMCC 1.12919</strain>
    </source>
</reference>
<feature type="region of interest" description="2-C-methyl-D-erythritol 4-phosphate cytidylyltransferase" evidence="14">
    <location>
        <begin position="1"/>
        <end position="236"/>
    </location>
</feature>
<evidence type="ECO:0000256" key="3">
    <source>
        <dbReference type="ARBA" id="ARBA00001968"/>
    </source>
</evidence>
<feature type="binding site" evidence="14">
    <location>
        <position position="244"/>
    </location>
    <ligand>
        <name>a divalent metal cation</name>
        <dbReference type="ChEBI" id="CHEBI:60240"/>
    </ligand>
</feature>
<evidence type="ECO:0000256" key="8">
    <source>
        <dbReference type="ARBA" id="ARBA00022679"/>
    </source>
</evidence>
<keyword evidence="10 14" id="KW-0479">Metal-binding</keyword>
<dbReference type="EC" id="2.7.7.60" evidence="14"/>
<evidence type="ECO:0000256" key="10">
    <source>
        <dbReference type="ARBA" id="ARBA00022723"/>
    </source>
</evidence>
<feature type="site" description="Transition state stabilizer" evidence="14">
    <location>
        <position position="16"/>
    </location>
</feature>
<dbReference type="InterPro" id="IPR034683">
    <property type="entry name" value="IspD/TarI"/>
</dbReference>
<feature type="binding site" evidence="14">
    <location>
        <position position="246"/>
    </location>
    <ligand>
        <name>a divalent metal cation</name>
        <dbReference type="ChEBI" id="CHEBI:60240"/>
    </ligand>
</feature>
<dbReference type="GO" id="GO:0016114">
    <property type="term" value="P:terpenoid biosynthetic process"/>
    <property type="evidence" value="ECO:0007669"/>
    <property type="project" value="InterPro"/>
</dbReference>
<dbReference type="PANTHER" id="PTHR43181:SF1">
    <property type="entry name" value="2-C-METHYL-D-ERYTHRITOL 2,4-CYCLODIPHOSPHATE SYNTHASE, CHLOROPLASTIC"/>
    <property type="match status" value="1"/>
</dbReference>
<name>A0A916X9V0_9HYPH</name>
<dbReference type="NCBIfam" id="TIGR00151">
    <property type="entry name" value="ispF"/>
    <property type="match status" value="1"/>
</dbReference>
<dbReference type="NCBIfam" id="NF006899">
    <property type="entry name" value="PRK09382.1"/>
    <property type="match status" value="1"/>
</dbReference>
<evidence type="ECO:0000256" key="4">
    <source>
        <dbReference type="ARBA" id="ARBA00004709"/>
    </source>
</evidence>
<feature type="domain" description="2-C-methyl-D-erythritol 2,4-cyclodiphosphate synthase" evidence="15">
    <location>
        <begin position="238"/>
        <end position="390"/>
    </location>
</feature>
<dbReference type="InterPro" id="IPR003526">
    <property type="entry name" value="MECDP_synthase"/>
</dbReference>
<dbReference type="CDD" id="cd00554">
    <property type="entry name" value="MECDP_synthase"/>
    <property type="match status" value="1"/>
</dbReference>
<dbReference type="InterPro" id="IPR018294">
    <property type="entry name" value="ISPD_synthase_CS"/>
</dbReference>
<dbReference type="CDD" id="cd02516">
    <property type="entry name" value="CDP-ME_synthetase"/>
    <property type="match status" value="1"/>
</dbReference>
<evidence type="ECO:0000256" key="2">
    <source>
        <dbReference type="ARBA" id="ARBA00001282"/>
    </source>
</evidence>
<dbReference type="GO" id="GO:0050518">
    <property type="term" value="F:2-C-methyl-D-erythritol 4-phosphate cytidylyltransferase activity"/>
    <property type="evidence" value="ECO:0007669"/>
    <property type="project" value="UniProtKB-UniRule"/>
</dbReference>
<feature type="region of interest" description="2-C-methyl-D-erythritol 2,4-cyclodiphosphate synthase" evidence="14">
    <location>
        <begin position="238"/>
        <end position="402"/>
    </location>
</feature>
<comment type="similarity">
    <text evidence="14">In the N-terminal section; belongs to the IspD/TarI cytidylyltransferase family. IspD subfamily.</text>
</comment>
<proteinExistence type="inferred from homology"/>
<gene>
    <name evidence="14 16" type="primary">ispDF</name>
    <name evidence="16" type="ORF">GCM10010994_13340</name>
</gene>
<feature type="site" description="Transition state stabilizer" evidence="14">
    <location>
        <position position="369"/>
    </location>
</feature>
<evidence type="ECO:0000313" key="16">
    <source>
        <dbReference type="EMBL" id="GGC55749.1"/>
    </source>
</evidence>
<dbReference type="PANTHER" id="PTHR43181">
    <property type="entry name" value="2-C-METHYL-D-ERYTHRITOL 2,4-CYCLODIPHOSPHATE SYNTHASE, CHLOROPLASTIC"/>
    <property type="match status" value="1"/>
</dbReference>
<evidence type="ECO:0000259" key="15">
    <source>
        <dbReference type="Pfam" id="PF02542"/>
    </source>
</evidence>
<evidence type="ECO:0000256" key="1">
    <source>
        <dbReference type="ARBA" id="ARBA00000200"/>
    </source>
</evidence>
<dbReference type="Gene3D" id="3.90.550.10">
    <property type="entry name" value="Spore Coat Polysaccharide Biosynthesis Protein SpsA, Chain A"/>
    <property type="match status" value="1"/>
</dbReference>
<keyword evidence="8 14" id="KW-0808">Transferase</keyword>
<evidence type="ECO:0000256" key="6">
    <source>
        <dbReference type="ARBA" id="ARBA00008480"/>
    </source>
</evidence>
<accession>A0A916X9V0</accession>
<evidence type="ECO:0000256" key="12">
    <source>
        <dbReference type="ARBA" id="ARBA00023239"/>
    </source>
</evidence>
<evidence type="ECO:0000256" key="7">
    <source>
        <dbReference type="ARBA" id="ARBA00009789"/>
    </source>
</evidence>
<comment type="catalytic activity">
    <reaction evidence="2 14">
        <text>2-C-methyl-D-erythritol 4-phosphate + CTP + H(+) = 4-CDP-2-C-methyl-D-erythritol + diphosphate</text>
        <dbReference type="Rhea" id="RHEA:13429"/>
        <dbReference type="ChEBI" id="CHEBI:15378"/>
        <dbReference type="ChEBI" id="CHEBI:33019"/>
        <dbReference type="ChEBI" id="CHEBI:37563"/>
        <dbReference type="ChEBI" id="CHEBI:57823"/>
        <dbReference type="ChEBI" id="CHEBI:58262"/>
        <dbReference type="EC" id="2.7.7.60"/>
    </reaction>
</comment>
<comment type="caution">
    <text evidence="16">The sequence shown here is derived from an EMBL/GenBank/DDBJ whole genome shotgun (WGS) entry which is preliminary data.</text>
</comment>
<evidence type="ECO:0000256" key="14">
    <source>
        <dbReference type="HAMAP-Rule" id="MF_01520"/>
    </source>
</evidence>
<dbReference type="AlphaFoldDB" id="A0A916X9V0"/>
<dbReference type="Pfam" id="PF01128">
    <property type="entry name" value="IspD"/>
    <property type="match status" value="1"/>
</dbReference>
<comment type="pathway">
    <text evidence="4 14">Isoprenoid biosynthesis; isopentenyl diphosphate biosynthesis via DXP pathway; isopentenyl diphosphate from 1-deoxy-D-xylulose 5-phosphate: step 4/6.</text>
</comment>
<feature type="site" description="Positions MEP for the nucleophilic attack" evidence="14">
    <location>
        <position position="162"/>
    </location>
</feature>
<evidence type="ECO:0000313" key="17">
    <source>
        <dbReference type="Proteomes" id="UP000637002"/>
    </source>
</evidence>
<feature type="binding site" evidence="14">
    <location>
        <begin position="292"/>
        <end position="294"/>
    </location>
    <ligand>
        <name>4-CDP-2-C-methyl-D-erythritol 2-phosphate</name>
        <dbReference type="ChEBI" id="CHEBI:57919"/>
    </ligand>
</feature>
<dbReference type="EC" id="4.6.1.12" evidence="14"/>